<keyword evidence="2" id="KW-1185">Reference proteome</keyword>
<dbReference type="OrthoDB" id="5355161at2759"/>
<dbReference type="EMBL" id="JAPEUY010000009">
    <property type="protein sequence ID" value="KAJ4369600.1"/>
    <property type="molecule type" value="Genomic_DNA"/>
</dbReference>
<sequence length="342" mass="38457">MFAGGQEPLEILIPRLLVPSISGVQLESGWFASPETWTIDKPPPDLLVNIDRFSSGDSDRILCHVHGWLVQWIEKGSNPFIHAHMYRYRFPQCIQDAYLSLSAYRQRTATNKHVICRIIEDRIQQLVRRGVSGLDATSGCGSDEASTFDALEYLARVQSLLVYQCISLFDGDIRLRHLAEQNLPVLEDWLYQLRALQARQSSCCGESLVYPSPQGFAASSKAIPPGNLLWYSWILAESTRRTWLVTSGVQGIYKLIRNNEAGCMGGLIFTCRNGFWNAPSAVAWEKQCSEVYAGMVRLTEVDKLLALVPPEEINDFAKFALEGTFGGEQMERWGVARAYGRE</sequence>
<proteinExistence type="predicted"/>
<evidence type="ECO:0000313" key="1">
    <source>
        <dbReference type="EMBL" id="KAJ4369600.1"/>
    </source>
</evidence>
<organism evidence="1 2">
    <name type="scientific">Neocucurbitaria cava</name>
    <dbReference type="NCBI Taxonomy" id="798079"/>
    <lineage>
        <taxon>Eukaryota</taxon>
        <taxon>Fungi</taxon>
        <taxon>Dikarya</taxon>
        <taxon>Ascomycota</taxon>
        <taxon>Pezizomycotina</taxon>
        <taxon>Dothideomycetes</taxon>
        <taxon>Pleosporomycetidae</taxon>
        <taxon>Pleosporales</taxon>
        <taxon>Pleosporineae</taxon>
        <taxon>Cucurbitariaceae</taxon>
        <taxon>Neocucurbitaria</taxon>
    </lineage>
</organism>
<dbReference type="Proteomes" id="UP001140560">
    <property type="component" value="Unassembled WGS sequence"/>
</dbReference>
<accession>A0A9W8Y6X5</accession>
<comment type="caution">
    <text evidence="1">The sequence shown here is derived from an EMBL/GenBank/DDBJ whole genome shotgun (WGS) entry which is preliminary data.</text>
</comment>
<evidence type="ECO:0000313" key="2">
    <source>
        <dbReference type="Proteomes" id="UP001140560"/>
    </source>
</evidence>
<name>A0A9W8Y6X5_9PLEO</name>
<gene>
    <name evidence="1" type="ORF">N0V83_005362</name>
</gene>
<dbReference type="AlphaFoldDB" id="A0A9W8Y6X5"/>
<protein>
    <submittedName>
        <fullName evidence="1">Uncharacterized protein</fullName>
    </submittedName>
</protein>
<reference evidence="1" key="1">
    <citation type="submission" date="2022-10" db="EMBL/GenBank/DDBJ databases">
        <title>Tapping the CABI collections for fungal endophytes: first genome assemblies for Collariella, Neodidymelliopsis, Ascochyta clinopodiicola, Didymella pomorum, Didymosphaeria variabile, Neocosmospora piperis and Neocucurbitaria cava.</title>
        <authorList>
            <person name="Hill R."/>
        </authorList>
    </citation>
    <scope>NUCLEOTIDE SEQUENCE</scope>
    <source>
        <strain evidence="1">IMI 356814</strain>
    </source>
</reference>